<dbReference type="SUPFAM" id="SSF51735">
    <property type="entry name" value="NAD(P)-binding Rossmann-fold domains"/>
    <property type="match status" value="1"/>
</dbReference>
<protein>
    <submittedName>
        <fullName evidence="3">SDR family oxidoreductase</fullName>
    </submittedName>
</protein>
<comment type="similarity">
    <text evidence="1">Belongs to the short-chain dehydrogenases/reductases (SDR) family.</text>
</comment>
<dbReference type="FunFam" id="3.40.50.720:FF:000084">
    <property type="entry name" value="Short-chain dehydrogenase reductase"/>
    <property type="match status" value="1"/>
</dbReference>
<evidence type="ECO:0000313" key="4">
    <source>
        <dbReference type="Proteomes" id="UP001165678"/>
    </source>
</evidence>
<dbReference type="GO" id="GO:0016491">
    <property type="term" value="F:oxidoreductase activity"/>
    <property type="evidence" value="ECO:0007669"/>
    <property type="project" value="UniProtKB-KW"/>
</dbReference>
<dbReference type="InterPro" id="IPR002347">
    <property type="entry name" value="SDR_fam"/>
</dbReference>
<name>A0AA42CTM6_9GAMM</name>
<dbReference type="InterPro" id="IPR036291">
    <property type="entry name" value="NAD(P)-bd_dom_sf"/>
</dbReference>
<dbReference type="PROSITE" id="PS00061">
    <property type="entry name" value="ADH_SHORT"/>
    <property type="match status" value="1"/>
</dbReference>
<reference evidence="3" key="1">
    <citation type="submission" date="2022-11" db="EMBL/GenBank/DDBJ databases">
        <title>Larsenimonas rhizosphaerae sp. nov., isolated from a tidal mudflat.</title>
        <authorList>
            <person name="Lee S.D."/>
            <person name="Kim I.S."/>
        </authorList>
    </citation>
    <scope>NUCLEOTIDE SEQUENCE</scope>
    <source>
        <strain evidence="3">GH2-1</strain>
    </source>
</reference>
<dbReference type="PANTHER" id="PTHR24321">
    <property type="entry name" value="DEHYDROGENASES, SHORT CHAIN"/>
    <property type="match status" value="1"/>
</dbReference>
<organism evidence="3 4">
    <name type="scientific">Larsenimonas rhizosphaerae</name>
    <dbReference type="NCBI Taxonomy" id="2944682"/>
    <lineage>
        <taxon>Bacteria</taxon>
        <taxon>Pseudomonadati</taxon>
        <taxon>Pseudomonadota</taxon>
        <taxon>Gammaproteobacteria</taxon>
        <taxon>Oceanospirillales</taxon>
        <taxon>Halomonadaceae</taxon>
        <taxon>Larsenimonas</taxon>
    </lineage>
</organism>
<dbReference type="AlphaFoldDB" id="A0AA42CTM6"/>
<dbReference type="Gene3D" id="3.40.50.720">
    <property type="entry name" value="NAD(P)-binding Rossmann-like Domain"/>
    <property type="match status" value="1"/>
</dbReference>
<gene>
    <name evidence="3" type="ORF">OQ287_03120</name>
</gene>
<dbReference type="RefSeq" id="WP_265895551.1">
    <property type="nucleotide sequence ID" value="NZ_JAPIVE010000001.1"/>
</dbReference>
<sequence length="265" mass="28285">MDMQITGRVALVTGATQGIGFETARMLAEEGVTLVLSDLSIDDLKPAAEKLPGSPLCVAADVTSQQALDDLVARTIEAHGQLDIVVHTAGITGAKGHPLEVGDEDYEACWNINFMSSVRLARASIPAMRKGQWGRFICISSENAIQPYWEEAVYNVSKAALSAFIKNLSYDEAAHGVLCNTVSPAFVESPMTDGMMEKRAEALGVSVEEAIDSFLDEERPGIVQKRRGKAEEVAATIVFLASSHGSYINGSNVRVDGGAVLSVQN</sequence>
<comment type="caution">
    <text evidence="3">The sequence shown here is derived from an EMBL/GenBank/DDBJ whole genome shotgun (WGS) entry which is preliminary data.</text>
</comment>
<keyword evidence="2" id="KW-0560">Oxidoreductase</keyword>
<dbReference type="EMBL" id="JAPIVE010000001">
    <property type="protein sequence ID" value="MCX2523221.1"/>
    <property type="molecule type" value="Genomic_DNA"/>
</dbReference>
<evidence type="ECO:0000256" key="1">
    <source>
        <dbReference type="ARBA" id="ARBA00006484"/>
    </source>
</evidence>
<dbReference type="PRINTS" id="PR00081">
    <property type="entry name" value="GDHRDH"/>
</dbReference>
<dbReference type="InterPro" id="IPR020904">
    <property type="entry name" value="Sc_DH/Rdtase_CS"/>
</dbReference>
<proteinExistence type="inferred from homology"/>
<dbReference type="Proteomes" id="UP001165678">
    <property type="component" value="Unassembled WGS sequence"/>
</dbReference>
<dbReference type="Pfam" id="PF13561">
    <property type="entry name" value="adh_short_C2"/>
    <property type="match status" value="1"/>
</dbReference>
<evidence type="ECO:0000313" key="3">
    <source>
        <dbReference type="EMBL" id="MCX2523221.1"/>
    </source>
</evidence>
<keyword evidence="4" id="KW-1185">Reference proteome</keyword>
<dbReference type="PANTHER" id="PTHR24321:SF8">
    <property type="entry name" value="ESTRADIOL 17-BETA-DEHYDROGENASE 8-RELATED"/>
    <property type="match status" value="1"/>
</dbReference>
<accession>A0AA42CTM6</accession>
<evidence type="ECO:0000256" key="2">
    <source>
        <dbReference type="ARBA" id="ARBA00023002"/>
    </source>
</evidence>
<dbReference type="PRINTS" id="PR00080">
    <property type="entry name" value="SDRFAMILY"/>
</dbReference>